<organism evidence="2 3">
    <name type="scientific">Lynx pardinus</name>
    <name type="common">Iberian lynx</name>
    <name type="synonym">Felis pardina</name>
    <dbReference type="NCBI Taxonomy" id="191816"/>
    <lineage>
        <taxon>Eukaryota</taxon>
        <taxon>Metazoa</taxon>
        <taxon>Chordata</taxon>
        <taxon>Craniata</taxon>
        <taxon>Vertebrata</taxon>
        <taxon>Euteleostomi</taxon>
        <taxon>Mammalia</taxon>
        <taxon>Eutheria</taxon>
        <taxon>Laurasiatheria</taxon>
        <taxon>Carnivora</taxon>
        <taxon>Feliformia</taxon>
        <taxon>Felidae</taxon>
        <taxon>Felinae</taxon>
        <taxon>Lynx</taxon>
    </lineage>
</organism>
<reference evidence="2 3" key="1">
    <citation type="submission" date="2019-01" db="EMBL/GenBank/DDBJ databases">
        <authorList>
            <person name="Alioto T."/>
            <person name="Alioto T."/>
        </authorList>
    </citation>
    <scope>NUCLEOTIDE SEQUENCE [LARGE SCALE GENOMIC DNA]</scope>
</reference>
<evidence type="ECO:0000313" key="2">
    <source>
        <dbReference type="EMBL" id="VFV44138.1"/>
    </source>
</evidence>
<evidence type="ECO:0000256" key="1">
    <source>
        <dbReference type="SAM" id="Phobius"/>
    </source>
</evidence>
<feature type="transmembrane region" description="Helical" evidence="1">
    <location>
        <begin position="20"/>
        <end position="45"/>
    </location>
</feature>
<evidence type="ECO:0000313" key="3">
    <source>
        <dbReference type="Proteomes" id="UP000386466"/>
    </source>
</evidence>
<keyword evidence="3" id="KW-1185">Reference proteome</keyword>
<keyword evidence="1" id="KW-0812">Transmembrane</keyword>
<gene>
    <name evidence="2" type="ORF">LYPA_23C018520</name>
</gene>
<accession>A0A485PIE1</accession>
<keyword evidence="1" id="KW-0472">Membrane</keyword>
<dbReference type="Proteomes" id="UP000386466">
    <property type="component" value="Unassembled WGS sequence"/>
</dbReference>
<keyword evidence="1" id="KW-1133">Transmembrane helix</keyword>
<dbReference type="EMBL" id="CAAGRJ010035227">
    <property type="protein sequence ID" value="VFV44138.1"/>
    <property type="molecule type" value="Genomic_DNA"/>
</dbReference>
<sequence>MSNWISAQVVISQFVGWSPTLGYALTVWSLLGILSLSPSLSLFFCPSLAPEATSSFKAILQSVLQYYSI</sequence>
<name>A0A485PIE1_LYNPA</name>
<dbReference type="AlphaFoldDB" id="A0A485PIE1"/>
<proteinExistence type="predicted"/>
<protein>
    <submittedName>
        <fullName evidence="2">Uncharacterized protein</fullName>
    </submittedName>
</protein>